<gene>
    <name evidence="1" type="ORF">R28058_08121</name>
</gene>
<dbReference type="GO" id="GO:0016791">
    <property type="term" value="F:phosphatase activity"/>
    <property type="evidence" value="ECO:0007669"/>
    <property type="project" value="TreeGrafter"/>
</dbReference>
<evidence type="ECO:0000313" key="2">
    <source>
        <dbReference type="Proteomes" id="UP000049127"/>
    </source>
</evidence>
<protein>
    <submittedName>
        <fullName evidence="1">Cof family hydrolase</fullName>
        <ecNumber evidence="1">3.-.-.-</ecNumber>
    </submittedName>
</protein>
<name>A0A0C7R4H3_PARSO</name>
<dbReference type="GO" id="GO:0000287">
    <property type="term" value="F:magnesium ion binding"/>
    <property type="evidence" value="ECO:0007669"/>
    <property type="project" value="TreeGrafter"/>
</dbReference>
<dbReference type="InterPro" id="IPR036412">
    <property type="entry name" value="HAD-like_sf"/>
</dbReference>
<dbReference type="PANTHER" id="PTHR10000:SF8">
    <property type="entry name" value="HAD SUPERFAMILY HYDROLASE-LIKE, TYPE 3"/>
    <property type="match status" value="1"/>
</dbReference>
<reference evidence="1 2" key="1">
    <citation type="submission" date="2015-01" db="EMBL/GenBank/DDBJ databases">
        <authorList>
            <person name="Aslett A.Martin."/>
            <person name="De Silva Nishadi"/>
        </authorList>
    </citation>
    <scope>NUCLEOTIDE SEQUENCE [LARGE SCALE GENOMIC DNA]</scope>
    <source>
        <strain evidence="1 2">R28058</strain>
    </source>
</reference>
<accession>A0A0C7R4H3</accession>
<dbReference type="InterPro" id="IPR023214">
    <property type="entry name" value="HAD_sf"/>
</dbReference>
<dbReference type="Pfam" id="PF08282">
    <property type="entry name" value="Hydrolase_3"/>
    <property type="match status" value="1"/>
</dbReference>
<dbReference type="InterPro" id="IPR006379">
    <property type="entry name" value="HAD-SF_hydro_IIB"/>
</dbReference>
<dbReference type="Gene3D" id="3.40.50.1000">
    <property type="entry name" value="HAD superfamily/HAD-like"/>
    <property type="match status" value="1"/>
</dbReference>
<dbReference type="NCBIfam" id="TIGR00099">
    <property type="entry name" value="Cof-subfamily"/>
    <property type="match status" value="1"/>
</dbReference>
<dbReference type="NCBIfam" id="TIGR01484">
    <property type="entry name" value="HAD-SF-IIB"/>
    <property type="match status" value="1"/>
</dbReference>
<dbReference type="GO" id="GO:0005829">
    <property type="term" value="C:cytosol"/>
    <property type="evidence" value="ECO:0007669"/>
    <property type="project" value="TreeGrafter"/>
</dbReference>
<dbReference type="SFLD" id="SFLDG01140">
    <property type="entry name" value="C2.B:_Phosphomannomutase_and_P"/>
    <property type="match status" value="1"/>
</dbReference>
<dbReference type="OrthoDB" id="306707at2"/>
<dbReference type="AlphaFoldDB" id="A0A0C7R4H3"/>
<dbReference type="PANTHER" id="PTHR10000">
    <property type="entry name" value="PHOSPHOSERINE PHOSPHATASE"/>
    <property type="match status" value="1"/>
</dbReference>
<evidence type="ECO:0000313" key="1">
    <source>
        <dbReference type="EMBL" id="CEQ03079.1"/>
    </source>
</evidence>
<dbReference type="SFLD" id="SFLDS00003">
    <property type="entry name" value="Haloacid_Dehalogenase"/>
    <property type="match status" value="1"/>
</dbReference>
<dbReference type="RefSeq" id="WP_055334046.1">
    <property type="nucleotide sequence ID" value="NZ_CDNE01000003.1"/>
</dbReference>
<dbReference type="InterPro" id="IPR000150">
    <property type="entry name" value="Cof"/>
</dbReference>
<dbReference type="EMBL" id="CEKZ01000003">
    <property type="protein sequence ID" value="CEQ03079.1"/>
    <property type="molecule type" value="Genomic_DNA"/>
</dbReference>
<dbReference type="Proteomes" id="UP000049127">
    <property type="component" value="Unassembled WGS sequence"/>
</dbReference>
<proteinExistence type="predicted"/>
<keyword evidence="1" id="KW-0378">Hydrolase</keyword>
<sequence length="264" mass="30280">MKKLLASDVDGTLYVNQKIHNKSLDYIKKFREQGNIFLLCTGRNFGGVKHLFEEYDIEVDGFVLCNGAIVLDKELNTIHNTSIDDETIKALFEEAKDNSIYNFYFADGENLYIIDGYNSHPIISSADMTNKMNIIKIKESDFYKNSYCANIVGIDIKDECINKANNKKVDIEKKFSEKVSVYRNLSFIDIVPKNTSKGEGINKVLNKFGVKEDNVFVIGDSWNDLSMFEKYKNSYTFSYSEESLKVHAKNIVDNFYDCIEDAIK</sequence>
<dbReference type="Gene3D" id="3.30.1240.10">
    <property type="match status" value="1"/>
</dbReference>
<dbReference type="SUPFAM" id="SSF56784">
    <property type="entry name" value="HAD-like"/>
    <property type="match status" value="1"/>
</dbReference>
<dbReference type="EC" id="3.-.-.-" evidence="1"/>
<organism evidence="1 2">
    <name type="scientific">Paraclostridium sordellii</name>
    <name type="common">Clostridium sordellii</name>
    <dbReference type="NCBI Taxonomy" id="1505"/>
    <lineage>
        <taxon>Bacteria</taxon>
        <taxon>Bacillati</taxon>
        <taxon>Bacillota</taxon>
        <taxon>Clostridia</taxon>
        <taxon>Peptostreptococcales</taxon>
        <taxon>Peptostreptococcaceae</taxon>
        <taxon>Paraclostridium</taxon>
    </lineage>
</organism>